<comment type="catalytic activity">
    <reaction evidence="6 10">
        <text>aldehydo-D-ribose 5-phosphate + D-glyceraldehyde 3-phosphate + L-glutamine = pyridoxal 5'-phosphate + L-glutamate + phosphate + 3 H2O + H(+)</text>
        <dbReference type="Rhea" id="RHEA:31507"/>
        <dbReference type="ChEBI" id="CHEBI:15377"/>
        <dbReference type="ChEBI" id="CHEBI:15378"/>
        <dbReference type="ChEBI" id="CHEBI:29985"/>
        <dbReference type="ChEBI" id="CHEBI:43474"/>
        <dbReference type="ChEBI" id="CHEBI:58273"/>
        <dbReference type="ChEBI" id="CHEBI:58359"/>
        <dbReference type="ChEBI" id="CHEBI:59776"/>
        <dbReference type="ChEBI" id="CHEBI:597326"/>
        <dbReference type="EC" id="4.3.3.6"/>
    </reaction>
</comment>
<dbReference type="PROSITE" id="PS51130">
    <property type="entry name" value="PDXT_SNO_2"/>
    <property type="match status" value="1"/>
</dbReference>
<accession>A0A424YB42</accession>
<keyword evidence="3 10" id="KW-0663">Pyridoxal phosphate</keyword>
<evidence type="ECO:0000256" key="6">
    <source>
        <dbReference type="ARBA" id="ARBA00047992"/>
    </source>
</evidence>
<feature type="binding site" evidence="10 12">
    <location>
        <begin position="46"/>
        <end position="48"/>
    </location>
    <ligand>
        <name>L-glutamine</name>
        <dbReference type="ChEBI" id="CHEBI:58359"/>
    </ligand>
</feature>
<dbReference type="PROSITE" id="PS51273">
    <property type="entry name" value="GATASE_TYPE_1"/>
    <property type="match status" value="1"/>
</dbReference>
<proteinExistence type="inferred from homology"/>
<dbReference type="EMBL" id="QZAA01000231">
    <property type="protein sequence ID" value="RQD73932.1"/>
    <property type="molecule type" value="Genomic_DNA"/>
</dbReference>
<reference evidence="13 14" key="1">
    <citation type="submission" date="2018-08" db="EMBL/GenBank/DDBJ databases">
        <title>The metabolism and importance of syntrophic acetate oxidation coupled to methane or sulfide production in haloalkaline environments.</title>
        <authorList>
            <person name="Timmers P.H.A."/>
            <person name="Vavourakis C.D."/>
            <person name="Sorokin D.Y."/>
            <person name="Sinninghe Damste J.S."/>
            <person name="Muyzer G."/>
            <person name="Stams A.J.M."/>
            <person name="Plugge C.M."/>
        </authorList>
    </citation>
    <scope>NUCLEOTIDE SEQUENCE [LARGE SCALE GENOMIC DNA]</scope>
    <source>
        <strain evidence="13">MSAO_Bac1</strain>
    </source>
</reference>
<comment type="similarity">
    <text evidence="1 10">Belongs to the glutaminase PdxT/SNO family.</text>
</comment>
<name>A0A424YB42_9FIRM</name>
<protein>
    <recommendedName>
        <fullName evidence="10">Pyridoxal 5'-phosphate synthase subunit PdxT</fullName>
        <ecNumber evidence="10">4.3.3.6</ecNumber>
    </recommendedName>
    <alternativeName>
        <fullName evidence="10">Pdx2</fullName>
    </alternativeName>
    <alternativeName>
        <fullName evidence="10">Pyridoxal 5'-phosphate synthase glutaminase subunit</fullName>
        <ecNumber evidence="10">3.5.1.2</ecNumber>
    </alternativeName>
</protein>
<dbReference type="EC" id="4.3.3.6" evidence="10"/>
<dbReference type="AlphaFoldDB" id="A0A424YB42"/>
<dbReference type="PANTHER" id="PTHR31559">
    <property type="entry name" value="PYRIDOXAL 5'-PHOSPHATE SYNTHASE SUBUNIT SNO"/>
    <property type="match status" value="1"/>
</dbReference>
<dbReference type="GO" id="GO:0036381">
    <property type="term" value="F:pyridoxal 5'-phosphate synthase (glutamine hydrolysing) activity"/>
    <property type="evidence" value="ECO:0007669"/>
    <property type="project" value="UniProtKB-UniRule"/>
</dbReference>
<dbReference type="GO" id="GO:0005829">
    <property type="term" value="C:cytosol"/>
    <property type="evidence" value="ECO:0007669"/>
    <property type="project" value="TreeGrafter"/>
</dbReference>
<dbReference type="EC" id="3.5.1.2" evidence="10"/>
<dbReference type="Gene3D" id="3.40.50.880">
    <property type="match status" value="1"/>
</dbReference>
<evidence type="ECO:0000256" key="2">
    <source>
        <dbReference type="ARBA" id="ARBA00022801"/>
    </source>
</evidence>
<dbReference type="GO" id="GO:0004359">
    <property type="term" value="F:glutaminase activity"/>
    <property type="evidence" value="ECO:0007669"/>
    <property type="project" value="UniProtKB-UniRule"/>
</dbReference>
<dbReference type="SUPFAM" id="SSF52317">
    <property type="entry name" value="Class I glutamine amidotransferase-like"/>
    <property type="match status" value="1"/>
</dbReference>
<dbReference type="HAMAP" id="MF_01615">
    <property type="entry name" value="PdxT"/>
    <property type="match status" value="1"/>
</dbReference>
<evidence type="ECO:0000256" key="3">
    <source>
        <dbReference type="ARBA" id="ARBA00022898"/>
    </source>
</evidence>
<dbReference type="InterPro" id="IPR002161">
    <property type="entry name" value="PdxT/SNO"/>
</dbReference>
<comment type="caution">
    <text evidence="13">The sequence shown here is derived from an EMBL/GenBank/DDBJ whole genome shotgun (WGS) entry which is preliminary data.</text>
</comment>
<sequence>MKVGVLNIQGAVSEHLNLLEKCGVEGVPLKGKGELAKVKALIIPGGESTTIGRLIKKFHLDREIIEMHKAGKPIWGTCAGMVLLAREIEGENPHLGLMDIKVKRNAFGRQRESFEEELVIKILGKEPFMGLFIRAPIVTRTGLGVEIISTFQDQVVGVREGKLLATSFHPELTEDLRFHKYFLKMAGAGPSQGCHGDGSCGFSNGR</sequence>
<dbReference type="PIRSF" id="PIRSF005639">
    <property type="entry name" value="Glut_amidoT_SNO"/>
    <property type="match status" value="1"/>
</dbReference>
<gene>
    <name evidence="10 13" type="primary">pdxT</name>
    <name evidence="13" type="ORF">D5R97_08670</name>
</gene>
<evidence type="ECO:0000256" key="5">
    <source>
        <dbReference type="ARBA" id="ARBA00023239"/>
    </source>
</evidence>
<dbReference type="GO" id="GO:0006543">
    <property type="term" value="P:L-glutamine catabolic process"/>
    <property type="evidence" value="ECO:0007669"/>
    <property type="project" value="UniProtKB-UniRule"/>
</dbReference>
<dbReference type="GO" id="GO:0008614">
    <property type="term" value="P:pyridoxine metabolic process"/>
    <property type="evidence" value="ECO:0007669"/>
    <property type="project" value="TreeGrafter"/>
</dbReference>
<dbReference type="PANTHER" id="PTHR31559:SF0">
    <property type="entry name" value="PYRIDOXAL 5'-PHOSPHATE SYNTHASE SUBUNIT SNO1-RELATED"/>
    <property type="match status" value="1"/>
</dbReference>
<evidence type="ECO:0000256" key="12">
    <source>
        <dbReference type="PIRSR" id="PIRSR005639-2"/>
    </source>
</evidence>
<evidence type="ECO:0000313" key="13">
    <source>
        <dbReference type="EMBL" id="RQD73932.1"/>
    </source>
</evidence>
<keyword evidence="4 10" id="KW-0315">Glutamine amidotransferase</keyword>
<dbReference type="GO" id="GO:1903600">
    <property type="term" value="C:glutaminase complex"/>
    <property type="evidence" value="ECO:0007669"/>
    <property type="project" value="TreeGrafter"/>
</dbReference>
<evidence type="ECO:0000256" key="9">
    <source>
        <dbReference type="ARBA" id="ARBA00064749"/>
    </source>
</evidence>
<evidence type="ECO:0000256" key="1">
    <source>
        <dbReference type="ARBA" id="ARBA00008345"/>
    </source>
</evidence>
<feature type="binding site" evidence="10 12">
    <location>
        <position position="104"/>
    </location>
    <ligand>
        <name>L-glutamine</name>
        <dbReference type="ChEBI" id="CHEBI:58359"/>
    </ligand>
</feature>
<evidence type="ECO:0000256" key="4">
    <source>
        <dbReference type="ARBA" id="ARBA00022962"/>
    </source>
</evidence>
<keyword evidence="2 10" id="KW-0378">Hydrolase</keyword>
<comment type="function">
    <text evidence="8 10">Catalyzes the hydrolysis of glutamine to glutamate and ammonia as part of the biosynthesis of pyridoxal 5'-phosphate. The resulting ammonia molecule is channeled to the active site of PdxS.</text>
</comment>
<dbReference type="InterPro" id="IPR029062">
    <property type="entry name" value="Class_I_gatase-like"/>
</dbReference>
<dbReference type="Proteomes" id="UP000285138">
    <property type="component" value="Unassembled WGS sequence"/>
</dbReference>
<comment type="subunit">
    <text evidence="9 10">In the presence of PdxS, forms a dodecamer of heterodimers. Only shows activity in the heterodimer.</text>
</comment>
<organism evidence="13 14">
    <name type="scientific">Candidatus Syntrophonatronum acetioxidans</name>
    <dbReference type="NCBI Taxonomy" id="1795816"/>
    <lineage>
        <taxon>Bacteria</taxon>
        <taxon>Bacillati</taxon>
        <taxon>Bacillota</taxon>
        <taxon>Clostridia</taxon>
        <taxon>Eubacteriales</taxon>
        <taxon>Syntrophomonadaceae</taxon>
        <taxon>Candidatus Syntrophonatronum</taxon>
    </lineage>
</organism>
<dbReference type="InterPro" id="IPR021196">
    <property type="entry name" value="PdxT/SNO_CS"/>
</dbReference>
<comment type="catalytic activity">
    <reaction evidence="7 10">
        <text>L-glutamine + H2O = L-glutamate + NH4(+)</text>
        <dbReference type="Rhea" id="RHEA:15889"/>
        <dbReference type="ChEBI" id="CHEBI:15377"/>
        <dbReference type="ChEBI" id="CHEBI:28938"/>
        <dbReference type="ChEBI" id="CHEBI:29985"/>
        <dbReference type="ChEBI" id="CHEBI:58359"/>
        <dbReference type="EC" id="3.5.1.2"/>
    </reaction>
</comment>
<dbReference type="NCBIfam" id="TIGR03800">
    <property type="entry name" value="PLP_synth_Pdx2"/>
    <property type="match status" value="1"/>
</dbReference>
<feature type="binding site" evidence="10 12">
    <location>
        <begin position="133"/>
        <end position="134"/>
    </location>
    <ligand>
        <name>L-glutamine</name>
        <dbReference type="ChEBI" id="CHEBI:58359"/>
    </ligand>
</feature>
<dbReference type="UniPathway" id="UPA00245"/>
<feature type="active site" description="Charge relay system" evidence="10 11">
    <location>
        <position position="171"/>
    </location>
</feature>
<evidence type="ECO:0000256" key="10">
    <source>
        <dbReference type="HAMAP-Rule" id="MF_01615"/>
    </source>
</evidence>
<dbReference type="GO" id="GO:0042823">
    <property type="term" value="P:pyridoxal phosphate biosynthetic process"/>
    <property type="evidence" value="ECO:0007669"/>
    <property type="project" value="UniProtKB-UniRule"/>
</dbReference>
<dbReference type="FunFam" id="3.40.50.880:FF:000010">
    <property type="entry name" value="uncharacterized protein LOC100176842 isoform X2"/>
    <property type="match status" value="1"/>
</dbReference>
<evidence type="ECO:0000313" key="14">
    <source>
        <dbReference type="Proteomes" id="UP000285138"/>
    </source>
</evidence>
<evidence type="ECO:0000256" key="7">
    <source>
        <dbReference type="ARBA" id="ARBA00049534"/>
    </source>
</evidence>
<feature type="active site" description="Nucleophile" evidence="10 11">
    <location>
        <position position="78"/>
    </location>
</feature>
<evidence type="ECO:0000256" key="11">
    <source>
        <dbReference type="PIRSR" id="PIRSR005639-1"/>
    </source>
</evidence>
<dbReference type="Pfam" id="PF01174">
    <property type="entry name" value="SNO"/>
    <property type="match status" value="1"/>
</dbReference>
<dbReference type="CDD" id="cd01749">
    <property type="entry name" value="GATase1_PB"/>
    <property type="match status" value="1"/>
</dbReference>
<dbReference type="PROSITE" id="PS01236">
    <property type="entry name" value="PDXT_SNO_1"/>
    <property type="match status" value="1"/>
</dbReference>
<comment type="pathway">
    <text evidence="10">Cofactor biosynthesis; pyridoxal 5'-phosphate biosynthesis.</text>
</comment>
<feature type="active site" description="Charge relay system" evidence="10 11">
    <location>
        <position position="169"/>
    </location>
</feature>
<evidence type="ECO:0000256" key="8">
    <source>
        <dbReference type="ARBA" id="ARBA00054599"/>
    </source>
</evidence>
<keyword evidence="5 10" id="KW-0456">Lyase</keyword>